<accession>A0ABW3M501</accession>
<reference evidence="3" key="1">
    <citation type="journal article" date="2019" name="Int. J. Syst. Evol. Microbiol.">
        <title>The Global Catalogue of Microorganisms (GCM) 10K type strain sequencing project: providing services to taxonomists for standard genome sequencing and annotation.</title>
        <authorList>
            <consortium name="The Broad Institute Genomics Platform"/>
            <consortium name="The Broad Institute Genome Sequencing Center for Infectious Disease"/>
            <person name="Wu L."/>
            <person name="Ma J."/>
        </authorList>
    </citation>
    <scope>NUCLEOTIDE SEQUENCE [LARGE SCALE GENOMIC DNA]</scope>
    <source>
        <strain evidence="3">JCM 31486</strain>
    </source>
</reference>
<dbReference type="InterPro" id="IPR029058">
    <property type="entry name" value="AB_hydrolase_fold"/>
</dbReference>
<evidence type="ECO:0000313" key="3">
    <source>
        <dbReference type="Proteomes" id="UP001597045"/>
    </source>
</evidence>
<feature type="region of interest" description="Disordered" evidence="1">
    <location>
        <begin position="57"/>
        <end position="88"/>
    </location>
</feature>
<evidence type="ECO:0000313" key="2">
    <source>
        <dbReference type="EMBL" id="MFD1045711.1"/>
    </source>
</evidence>
<gene>
    <name evidence="2" type="ORF">ACFQ1S_09105</name>
</gene>
<dbReference type="SUPFAM" id="SSF53474">
    <property type="entry name" value="alpha/beta-Hydrolases"/>
    <property type="match status" value="1"/>
</dbReference>
<dbReference type="InterPro" id="IPR002918">
    <property type="entry name" value="Lipase_EstA/Esterase_EstB"/>
</dbReference>
<name>A0ABW3M501_9PSEU</name>
<feature type="compositionally biased region" description="Low complexity" evidence="1">
    <location>
        <begin position="72"/>
        <end position="86"/>
    </location>
</feature>
<dbReference type="Pfam" id="PF01674">
    <property type="entry name" value="Lipase_2"/>
    <property type="match status" value="1"/>
</dbReference>
<sequence>MATPISPSATHPDPVVLVHGASANMTENWQTLAPLLANNGYCVYALTYGVPALTPFPIDQIGGRNPPPPTSTPRSSISSDQPSQPSFACAAPVSSSAQIISMYFIPETSLPHRRTAMVRTGHPR</sequence>
<dbReference type="EMBL" id="JBHTIS010000386">
    <property type="protein sequence ID" value="MFD1045711.1"/>
    <property type="molecule type" value="Genomic_DNA"/>
</dbReference>
<dbReference type="Proteomes" id="UP001597045">
    <property type="component" value="Unassembled WGS sequence"/>
</dbReference>
<protein>
    <submittedName>
        <fullName evidence="2">Esterase/lipase family protein</fullName>
    </submittedName>
</protein>
<organism evidence="2 3">
    <name type="scientific">Kibdelosporangium lantanae</name>
    <dbReference type="NCBI Taxonomy" id="1497396"/>
    <lineage>
        <taxon>Bacteria</taxon>
        <taxon>Bacillati</taxon>
        <taxon>Actinomycetota</taxon>
        <taxon>Actinomycetes</taxon>
        <taxon>Pseudonocardiales</taxon>
        <taxon>Pseudonocardiaceae</taxon>
        <taxon>Kibdelosporangium</taxon>
    </lineage>
</organism>
<dbReference type="Gene3D" id="3.40.50.1820">
    <property type="entry name" value="alpha/beta hydrolase"/>
    <property type="match status" value="1"/>
</dbReference>
<comment type="caution">
    <text evidence="2">The sequence shown here is derived from an EMBL/GenBank/DDBJ whole genome shotgun (WGS) entry which is preliminary data.</text>
</comment>
<proteinExistence type="predicted"/>
<keyword evidence="3" id="KW-1185">Reference proteome</keyword>
<evidence type="ECO:0000256" key="1">
    <source>
        <dbReference type="SAM" id="MobiDB-lite"/>
    </source>
</evidence>